<dbReference type="EMBL" id="PPTY01000029">
    <property type="protein sequence ID" value="RDB82851.1"/>
    <property type="molecule type" value="Genomic_DNA"/>
</dbReference>
<reference evidence="1 3" key="1">
    <citation type="journal article" date="2018" name="Elife">
        <title>Discovery and characterization of a prevalent human gut bacterial enzyme sufficient for the inactivation of a family of plant toxins.</title>
        <authorList>
            <person name="Koppel N."/>
            <person name="Bisanz J.E."/>
            <person name="Pandelia M.E."/>
            <person name="Turnbaugh P.J."/>
            <person name="Balskus E.P."/>
        </authorList>
    </citation>
    <scope>NUCLEOTIDE SEQUENCE [LARGE SCALE GENOMIC DNA]</scope>
    <source>
        <strain evidence="1 3">FAA1-1-60AUCSF</strain>
    </source>
</reference>
<evidence type="ECO:0000313" key="2">
    <source>
        <dbReference type="EMBL" id="RDB82851.1"/>
    </source>
</evidence>
<evidence type="ECO:0000313" key="3">
    <source>
        <dbReference type="Proteomes" id="UP000253857"/>
    </source>
</evidence>
<organism evidence="1 3">
    <name type="scientific">Eggerthella lenta</name>
    <name type="common">Eubacterium lentum</name>
    <dbReference type="NCBI Taxonomy" id="84112"/>
    <lineage>
        <taxon>Bacteria</taxon>
        <taxon>Bacillati</taxon>
        <taxon>Actinomycetota</taxon>
        <taxon>Coriobacteriia</taxon>
        <taxon>Eggerthellales</taxon>
        <taxon>Eggerthellaceae</taxon>
        <taxon>Eggerthella</taxon>
    </lineage>
</organism>
<dbReference type="GO" id="GO:0016740">
    <property type="term" value="F:transferase activity"/>
    <property type="evidence" value="ECO:0007669"/>
    <property type="project" value="UniProtKB-KW"/>
</dbReference>
<feature type="non-terminal residue" evidence="1">
    <location>
        <position position="1"/>
    </location>
</feature>
<dbReference type="Proteomes" id="UP000253857">
    <property type="component" value="Unassembled WGS sequence"/>
</dbReference>
<protein>
    <submittedName>
        <fullName evidence="1">Sugar transferase</fullName>
    </submittedName>
</protein>
<gene>
    <name evidence="2" type="ORF">C1871_12855</name>
    <name evidence="1" type="ORF">C1871_15405</name>
</gene>
<accession>A0A369MV21</accession>
<keyword evidence="1" id="KW-0808">Transferase</keyword>
<name>A0A369MV21_EGGLN</name>
<dbReference type="EMBL" id="PPTY01000058">
    <property type="protein sequence ID" value="RDB80636.1"/>
    <property type="molecule type" value="Genomic_DNA"/>
</dbReference>
<comment type="caution">
    <text evidence="1">The sequence shown here is derived from an EMBL/GenBank/DDBJ whole genome shotgun (WGS) entry which is preliminary data.</text>
</comment>
<dbReference type="AlphaFoldDB" id="A0A369MV21"/>
<proteinExistence type="predicted"/>
<evidence type="ECO:0000313" key="1">
    <source>
        <dbReference type="EMBL" id="RDB80636.1"/>
    </source>
</evidence>
<sequence length="42" mass="4709">SDTTFDDMVDMDLAYIEERSFSTDLRVIAKTVITMFDGKGAC</sequence>